<evidence type="ECO:0000313" key="2">
    <source>
        <dbReference type="Proteomes" id="UP000181790"/>
    </source>
</evidence>
<reference evidence="1 2" key="1">
    <citation type="submission" date="2016-10" db="EMBL/GenBank/DDBJ databases">
        <title>Arsenicibacter rosenii gen. nov., sp. nov., an efficient arsenic-methylating bacterium isolated from an arsenic-contaminated paddy soil.</title>
        <authorList>
            <person name="Huang K."/>
        </authorList>
    </citation>
    <scope>NUCLEOTIDE SEQUENCE [LARGE SCALE GENOMIC DNA]</scope>
    <source>
        <strain evidence="1 2">SM-1</strain>
    </source>
</reference>
<keyword evidence="2" id="KW-1185">Reference proteome</keyword>
<comment type="caution">
    <text evidence="1">The sequence shown here is derived from an EMBL/GenBank/DDBJ whole genome shotgun (WGS) entry which is preliminary data.</text>
</comment>
<organism evidence="1 2">
    <name type="scientific">Arsenicibacter rosenii</name>
    <dbReference type="NCBI Taxonomy" id="1750698"/>
    <lineage>
        <taxon>Bacteria</taxon>
        <taxon>Pseudomonadati</taxon>
        <taxon>Bacteroidota</taxon>
        <taxon>Cytophagia</taxon>
        <taxon>Cytophagales</taxon>
        <taxon>Spirosomataceae</taxon>
        <taxon>Arsenicibacter</taxon>
    </lineage>
</organism>
<dbReference type="EMBL" id="MORL01000038">
    <property type="protein sequence ID" value="OIN55756.1"/>
    <property type="molecule type" value="Genomic_DNA"/>
</dbReference>
<accession>A0A1S2VC02</accession>
<sequence length="109" mass="12329">MEATRKQAKRAPNKAKWIYLTAQIPSNVNVTAELAARLNANNKRSVYGKTYTPTIVHNVLNDITIDDQVIAELVTWVAELAGCRAEIDNMLTELWITIARYRTLQQSNN</sequence>
<dbReference type="Proteomes" id="UP000181790">
    <property type="component" value="Unassembled WGS sequence"/>
</dbReference>
<name>A0A1S2VC02_9BACT</name>
<protein>
    <submittedName>
        <fullName evidence="1">Uncharacterized protein</fullName>
    </submittedName>
</protein>
<proteinExistence type="predicted"/>
<gene>
    <name evidence="1" type="ORF">BLX24_28485</name>
</gene>
<dbReference type="RefSeq" id="WP_071506641.1">
    <property type="nucleotide sequence ID" value="NZ_MORL01000038.1"/>
</dbReference>
<dbReference type="AlphaFoldDB" id="A0A1S2VC02"/>
<evidence type="ECO:0000313" key="1">
    <source>
        <dbReference type="EMBL" id="OIN55756.1"/>
    </source>
</evidence>